<evidence type="ECO:0000256" key="1">
    <source>
        <dbReference type="ARBA" id="ARBA00004167"/>
    </source>
</evidence>
<name>A0A853GC71_9GAMM</name>
<dbReference type="InterPro" id="IPR003369">
    <property type="entry name" value="TatA/B/E"/>
</dbReference>
<keyword evidence="7" id="KW-0811">Translocation</keyword>
<dbReference type="InterPro" id="IPR018448">
    <property type="entry name" value="TatB"/>
</dbReference>
<organism evidence="10 11">
    <name type="scientific">Candidatus Vesicomyosocius endoextente</name>
    <dbReference type="NCBI Taxonomy" id="2738853"/>
    <lineage>
        <taxon>Bacteria</taxon>
        <taxon>Pseudomonadati</taxon>
        <taxon>Pseudomonadota</taxon>
        <taxon>Gammaproteobacteria</taxon>
        <taxon>Candidatus Pseudothioglobaceae</taxon>
        <taxon>Candidatus Vesicomyidisocius</taxon>
    </lineage>
</organism>
<dbReference type="Proteomes" id="UP000525329">
    <property type="component" value="Unassembled WGS sequence"/>
</dbReference>
<keyword evidence="5" id="KW-0653">Protein transport</keyword>
<evidence type="ECO:0000256" key="6">
    <source>
        <dbReference type="ARBA" id="ARBA00022989"/>
    </source>
</evidence>
<evidence type="ECO:0000313" key="10">
    <source>
        <dbReference type="EMBL" id="NYT52416.1"/>
    </source>
</evidence>
<dbReference type="NCBIfam" id="TIGR01410">
    <property type="entry name" value="tatB"/>
    <property type="match status" value="1"/>
</dbReference>
<evidence type="ECO:0000256" key="9">
    <source>
        <dbReference type="SAM" id="Phobius"/>
    </source>
</evidence>
<proteinExistence type="predicted"/>
<evidence type="ECO:0000256" key="8">
    <source>
        <dbReference type="ARBA" id="ARBA00023136"/>
    </source>
</evidence>
<keyword evidence="8 9" id="KW-0472">Membrane</keyword>
<keyword evidence="2" id="KW-0813">Transport</keyword>
<keyword evidence="3" id="KW-1003">Cell membrane</keyword>
<dbReference type="GO" id="GO:0016020">
    <property type="term" value="C:membrane"/>
    <property type="evidence" value="ECO:0007669"/>
    <property type="project" value="InterPro"/>
</dbReference>
<evidence type="ECO:0000256" key="3">
    <source>
        <dbReference type="ARBA" id="ARBA00022475"/>
    </source>
</evidence>
<sequence>MFDVGFWEFSLIGIITLIIVGPKRMPEIAKEIGAYIGKVKRFIINIQDDISDELEIEKLKKHLNSMDKKSNILEVLDDTKNTLNDIKNNIDQK</sequence>
<dbReference type="Pfam" id="PF02416">
    <property type="entry name" value="TatA_B_E"/>
    <property type="match status" value="1"/>
</dbReference>
<feature type="transmembrane region" description="Helical" evidence="9">
    <location>
        <begin position="6"/>
        <end position="22"/>
    </location>
</feature>
<keyword evidence="6 9" id="KW-1133">Transmembrane helix</keyword>
<accession>A0A853GC71</accession>
<protein>
    <submittedName>
        <fullName evidence="10">Twin-arginine translocase subunit TatB</fullName>
    </submittedName>
</protein>
<dbReference type="PRINTS" id="PR01506">
    <property type="entry name" value="TATBPROTEIN"/>
</dbReference>
<dbReference type="AlphaFoldDB" id="A0A853GC71"/>
<keyword evidence="4 9" id="KW-0812">Transmembrane</keyword>
<evidence type="ECO:0000256" key="5">
    <source>
        <dbReference type="ARBA" id="ARBA00022927"/>
    </source>
</evidence>
<evidence type="ECO:0000256" key="7">
    <source>
        <dbReference type="ARBA" id="ARBA00023010"/>
    </source>
</evidence>
<dbReference type="GO" id="GO:0043953">
    <property type="term" value="P:protein transport by the Tat complex"/>
    <property type="evidence" value="ECO:0007669"/>
    <property type="project" value="InterPro"/>
</dbReference>
<dbReference type="EMBL" id="JACCHU010000001">
    <property type="protein sequence ID" value="NYT52416.1"/>
    <property type="molecule type" value="Genomic_DNA"/>
</dbReference>
<evidence type="ECO:0000256" key="2">
    <source>
        <dbReference type="ARBA" id="ARBA00022448"/>
    </source>
</evidence>
<evidence type="ECO:0000313" key="11">
    <source>
        <dbReference type="Proteomes" id="UP000525329"/>
    </source>
</evidence>
<reference evidence="10 11" key="1">
    <citation type="submission" date="2020-05" db="EMBL/GenBank/DDBJ databases">
        <title>Horizontal transmission and recombination maintain forever young bacterial symbiont genomes.</title>
        <authorList>
            <person name="Russell S.L."/>
            <person name="Pepper-Tunick E."/>
            <person name="Svedberg J."/>
            <person name="Byrne A."/>
            <person name="Ruelas Castillo J."/>
            <person name="Vollmers C."/>
            <person name="Beinart R.A."/>
            <person name="Corbett-Detig R."/>
        </authorList>
    </citation>
    <scope>NUCLEOTIDE SEQUENCE [LARGE SCALE GENOMIC DNA]</scope>
    <source>
        <strain evidence="10">Monterey_2004</strain>
    </source>
</reference>
<evidence type="ECO:0000256" key="4">
    <source>
        <dbReference type="ARBA" id="ARBA00022692"/>
    </source>
</evidence>
<dbReference type="GO" id="GO:0008320">
    <property type="term" value="F:protein transmembrane transporter activity"/>
    <property type="evidence" value="ECO:0007669"/>
    <property type="project" value="InterPro"/>
</dbReference>
<comment type="subcellular location">
    <subcellularLocation>
        <location evidence="1">Membrane</location>
        <topology evidence="1">Single-pass membrane protein</topology>
    </subcellularLocation>
</comment>
<comment type="caution">
    <text evidence="10">The sequence shown here is derived from an EMBL/GenBank/DDBJ whole genome shotgun (WGS) entry which is preliminary data.</text>
</comment>
<gene>
    <name evidence="10" type="primary">tatB</name>
    <name evidence="10" type="ORF">H0A74_02425</name>
</gene>
<dbReference type="Gene3D" id="1.20.5.3310">
    <property type="match status" value="1"/>
</dbReference>